<gene>
    <name evidence="2" type="ORF">JdFRA1000001_05c</name>
</gene>
<dbReference type="EMBL" id="KY229234">
    <property type="protein sequence ID" value="AQQ75438.1"/>
    <property type="molecule type" value="Genomic_DNA"/>
</dbReference>
<evidence type="ECO:0000256" key="1">
    <source>
        <dbReference type="SAM" id="Phobius"/>
    </source>
</evidence>
<keyword evidence="1" id="KW-0812">Transmembrane</keyword>
<keyword evidence="1" id="KW-0472">Membrane</keyword>
<sequence length="67" mass="7839">MPTAKHGMMRAINETIVDALTVYIANLFYEAFKATPFGIYFLFFEISLIISSLEILWKMRYWPPITC</sequence>
<organism evidence="2">
    <name type="scientific">uncultured archaeal virus</name>
    <dbReference type="NCBI Taxonomy" id="1960247"/>
    <lineage>
        <taxon>Viruses</taxon>
        <taxon>environmental samples</taxon>
    </lineage>
</organism>
<feature type="transmembrane region" description="Helical" evidence="1">
    <location>
        <begin position="38"/>
        <end position="57"/>
    </location>
</feature>
<keyword evidence="1" id="KW-1133">Transmembrane helix</keyword>
<name>A0A1S5Y2V4_9VIRU</name>
<evidence type="ECO:0000313" key="2">
    <source>
        <dbReference type="EMBL" id="AQQ75438.1"/>
    </source>
</evidence>
<protein>
    <submittedName>
        <fullName evidence="2">Uncharacterized protein</fullName>
    </submittedName>
</protein>
<proteinExistence type="predicted"/>
<accession>A0A1S5Y2V4</accession>
<reference evidence="2" key="1">
    <citation type="journal article" date="2017" name="MBio">
        <title>Viruses in the Oceanic Basement.</title>
        <authorList>
            <person name="Nigro O.D."/>
            <person name="Jungbluth S.P."/>
            <person name="Steward G.F."/>
            <person name="Rappe M.S."/>
        </authorList>
    </citation>
    <scope>NUCLEOTIDE SEQUENCE</scope>
    <source>
        <strain evidence="2">JdFRA1000001</strain>
    </source>
</reference>